<organism evidence="2 3">
    <name type="scientific">Thermococcus thioreducens</name>
    <dbReference type="NCBI Taxonomy" id="277988"/>
    <lineage>
        <taxon>Archaea</taxon>
        <taxon>Methanobacteriati</taxon>
        <taxon>Methanobacteriota</taxon>
        <taxon>Thermococci</taxon>
        <taxon>Thermococcales</taxon>
        <taxon>Thermococcaceae</taxon>
        <taxon>Thermococcus</taxon>
    </lineage>
</organism>
<keyword evidence="1" id="KW-1133">Transmembrane helix</keyword>
<protein>
    <submittedName>
        <fullName evidence="2">Uncharacterized protein</fullName>
    </submittedName>
</protein>
<dbReference type="AlphaFoldDB" id="A0A0Q2RH87"/>
<keyword evidence="1" id="KW-0812">Transmembrane</keyword>
<feature type="transmembrane region" description="Helical" evidence="1">
    <location>
        <begin position="56"/>
        <end position="76"/>
    </location>
</feature>
<evidence type="ECO:0000256" key="1">
    <source>
        <dbReference type="SAM" id="Phobius"/>
    </source>
</evidence>
<dbReference type="PATRIC" id="fig|277988.4.peg.38"/>
<keyword evidence="1" id="KW-0472">Membrane</keyword>
<reference evidence="2 3" key="1">
    <citation type="submission" date="2015-08" db="EMBL/GenBank/DDBJ databases">
        <title>Thermococcus thioreducens DSM 14981 genome sequencing.</title>
        <authorList>
            <person name="Hong S.-J."/>
            <person name="Kim M.-C."/>
            <person name="Shin J.-H."/>
        </authorList>
    </citation>
    <scope>NUCLEOTIDE SEQUENCE [LARGE SCALE GENOMIC DNA]</scope>
    <source>
        <strain evidence="2 3">DSM 14981</strain>
    </source>
</reference>
<dbReference type="Proteomes" id="UP000051862">
    <property type="component" value="Unassembled WGS sequence"/>
</dbReference>
<dbReference type="STRING" id="277988.SAMN05216170_1404"/>
<evidence type="ECO:0000313" key="2">
    <source>
        <dbReference type="EMBL" id="KQH83414.1"/>
    </source>
</evidence>
<dbReference type="OrthoDB" id="102074at2157"/>
<name>A0A0Q2RH87_9EURY</name>
<accession>A0A0Q2RH87</accession>
<feature type="transmembrane region" description="Helical" evidence="1">
    <location>
        <begin position="83"/>
        <end position="102"/>
    </location>
</feature>
<feature type="transmembrane region" description="Helical" evidence="1">
    <location>
        <begin position="21"/>
        <end position="44"/>
    </location>
</feature>
<dbReference type="EMBL" id="LIXN01000001">
    <property type="protein sequence ID" value="KQH83414.1"/>
    <property type="molecule type" value="Genomic_DNA"/>
</dbReference>
<proteinExistence type="predicted"/>
<gene>
    <name evidence="2" type="ORF">AMR53_00175</name>
</gene>
<dbReference type="RefSeq" id="WP_055428339.1">
    <property type="nucleotide sequence ID" value="NZ_FOIW01000002.1"/>
</dbReference>
<sequence length="132" mass="15008">MGRENSMTGRNNPPFFHWLPVLILFRLGFRFVTLLDSALGLALFYNAQLLLHLPRFLILTYPILMGIVEAHLLIVLRKGGFPFKLLMGYFIIAIIFEFPYALVKSGYVGLLLFALFWYITAPSGLLLVLISS</sequence>
<comment type="caution">
    <text evidence="2">The sequence shown here is derived from an EMBL/GenBank/DDBJ whole genome shotgun (WGS) entry which is preliminary data.</text>
</comment>
<evidence type="ECO:0000313" key="3">
    <source>
        <dbReference type="Proteomes" id="UP000051862"/>
    </source>
</evidence>
<feature type="transmembrane region" description="Helical" evidence="1">
    <location>
        <begin position="108"/>
        <end position="130"/>
    </location>
</feature>